<proteinExistence type="predicted"/>
<feature type="region of interest" description="Disordered" evidence="1">
    <location>
        <begin position="99"/>
        <end position="142"/>
    </location>
</feature>
<feature type="transmembrane region" description="Helical" evidence="2">
    <location>
        <begin position="57"/>
        <end position="75"/>
    </location>
</feature>
<dbReference type="AlphaFoldDB" id="A0AAW0CVV0"/>
<keyword evidence="2" id="KW-0812">Transmembrane</keyword>
<protein>
    <submittedName>
        <fullName evidence="3">Uncharacterized protein</fullName>
    </submittedName>
</protein>
<organism evidence="3 4">
    <name type="scientific">Paramarasmius palmivorus</name>
    <dbReference type="NCBI Taxonomy" id="297713"/>
    <lineage>
        <taxon>Eukaryota</taxon>
        <taxon>Fungi</taxon>
        <taxon>Dikarya</taxon>
        <taxon>Basidiomycota</taxon>
        <taxon>Agaricomycotina</taxon>
        <taxon>Agaricomycetes</taxon>
        <taxon>Agaricomycetidae</taxon>
        <taxon>Agaricales</taxon>
        <taxon>Marasmiineae</taxon>
        <taxon>Marasmiaceae</taxon>
        <taxon>Paramarasmius</taxon>
    </lineage>
</organism>
<dbReference type="Proteomes" id="UP001383192">
    <property type="component" value="Unassembled WGS sequence"/>
</dbReference>
<evidence type="ECO:0000313" key="4">
    <source>
        <dbReference type="Proteomes" id="UP001383192"/>
    </source>
</evidence>
<keyword evidence="4" id="KW-1185">Reference proteome</keyword>
<dbReference type="EMBL" id="JAYKXP010000030">
    <property type="protein sequence ID" value="KAK7043013.1"/>
    <property type="molecule type" value="Genomic_DNA"/>
</dbReference>
<keyword evidence="2" id="KW-1133">Transmembrane helix</keyword>
<evidence type="ECO:0000256" key="1">
    <source>
        <dbReference type="SAM" id="MobiDB-lite"/>
    </source>
</evidence>
<accession>A0AAW0CVV0</accession>
<evidence type="ECO:0000313" key="3">
    <source>
        <dbReference type="EMBL" id="KAK7043013.1"/>
    </source>
</evidence>
<name>A0AAW0CVV0_9AGAR</name>
<keyword evidence="2" id="KW-0472">Membrane</keyword>
<reference evidence="3 4" key="1">
    <citation type="submission" date="2024-01" db="EMBL/GenBank/DDBJ databases">
        <title>A draft genome for a cacao thread blight-causing isolate of Paramarasmius palmivorus.</title>
        <authorList>
            <person name="Baruah I.K."/>
            <person name="Bukari Y."/>
            <person name="Amoako-Attah I."/>
            <person name="Meinhardt L.W."/>
            <person name="Bailey B.A."/>
            <person name="Cohen S.P."/>
        </authorList>
    </citation>
    <scope>NUCLEOTIDE SEQUENCE [LARGE SCALE GENOMIC DNA]</scope>
    <source>
        <strain evidence="3 4">GH-12</strain>
    </source>
</reference>
<evidence type="ECO:0000256" key="2">
    <source>
        <dbReference type="SAM" id="Phobius"/>
    </source>
</evidence>
<gene>
    <name evidence="3" type="ORF">VNI00_008751</name>
</gene>
<comment type="caution">
    <text evidence="3">The sequence shown here is derived from an EMBL/GenBank/DDBJ whole genome shotgun (WGS) entry which is preliminary data.</text>
</comment>
<sequence length="227" mass="21600">MPDVEVLRSSVRSGRYCECSQGPHCDGFHDEQDHQGIPDTFDFLILQSKPTMAPIRSVLFVALAAVSMVCALPLADGALVGSVQKAPSFPDVYGRASTVAPSGSADASVDGDASVSAEGGADMDAEGSASVSGGASGGLEGDMTGGVAGDMSGSLGGAGDLTGEVDGAGEIGGAGEVTGELGGAGNVAGEAGGAVGMAGGAGGKLTGGAKGSGGLIGRFIGFANGSA</sequence>